<feature type="domain" description="Protein kinase" evidence="17">
    <location>
        <begin position="80"/>
        <end position="355"/>
    </location>
</feature>
<dbReference type="Gene3D" id="3.30.200.20">
    <property type="entry name" value="Phosphorylase Kinase, domain 1"/>
    <property type="match status" value="1"/>
</dbReference>
<keyword evidence="7" id="KW-0677">Repeat</keyword>
<keyword evidence="10" id="KW-0067">ATP-binding</keyword>
<dbReference type="GO" id="GO:0005524">
    <property type="term" value="F:ATP binding"/>
    <property type="evidence" value="ECO:0007669"/>
    <property type="project" value="UniProtKB-KW"/>
</dbReference>
<evidence type="ECO:0000256" key="16">
    <source>
        <dbReference type="SAM" id="Phobius"/>
    </source>
</evidence>
<evidence type="ECO:0000256" key="8">
    <source>
        <dbReference type="ARBA" id="ARBA00022741"/>
    </source>
</evidence>
<comment type="subcellular location">
    <subcellularLocation>
        <location evidence="1">Membrane</location>
        <topology evidence="1">Single-pass membrane protein</topology>
    </subcellularLocation>
</comment>
<feature type="transmembrane region" description="Helical" evidence="16">
    <location>
        <begin position="13"/>
        <end position="35"/>
    </location>
</feature>
<organism evidence="18 19">
    <name type="scientific">Elaeis guineensis var. tenera</name>
    <name type="common">Oil palm</name>
    <dbReference type="NCBI Taxonomy" id="51953"/>
    <lineage>
        <taxon>Eukaryota</taxon>
        <taxon>Viridiplantae</taxon>
        <taxon>Streptophyta</taxon>
        <taxon>Embryophyta</taxon>
        <taxon>Tracheophyta</taxon>
        <taxon>Spermatophyta</taxon>
        <taxon>Magnoliopsida</taxon>
        <taxon>Liliopsida</taxon>
        <taxon>Arecaceae</taxon>
        <taxon>Arecoideae</taxon>
        <taxon>Cocoseae</taxon>
        <taxon>Elaeidinae</taxon>
        <taxon>Elaeis</taxon>
    </lineage>
</organism>
<sequence>MPPSGKSNNTTKVVLIVAISVVAVLVVLFAICLCLRRRKVFRREQFEIALSVTGGDEEGFRSSESLLFDLGALRAATNNFSNANKLGEGGFGPVYKGTLRDGREIAVKRLSGSSVQGLVELRNELVLVAKLQHRNLVKLLGCCLEEQERLLVYEYLPNTSLDKFLFDPIGRQQLDWGSRYKIIEGMGRGLLYLHVDSRLRIIHRDLKPGNILLDGDMNPKISDFGLAKLFSRDETHGNTSRIAGTYGYMAPEYAMHGHFSTKSDVFSYGVLVLEIVTGRRNSGFQGSGNSIDLLGYVWQHWNEGMATQVIDRSLGNQYQAREVLRCIQIGLLCVQEEPGERPSMASVILMLSSYSVTVPPPSPPAFFVSSGTVTESEVFERNVRTSLSGGESSGGSTTRESRRRTGKSKLVSLNDVSITEMEPR</sequence>
<evidence type="ECO:0000256" key="11">
    <source>
        <dbReference type="ARBA" id="ARBA00022989"/>
    </source>
</evidence>
<evidence type="ECO:0000256" key="10">
    <source>
        <dbReference type="ARBA" id="ARBA00022840"/>
    </source>
</evidence>
<evidence type="ECO:0000256" key="5">
    <source>
        <dbReference type="ARBA" id="ARBA00022692"/>
    </source>
</evidence>
<dbReference type="CDD" id="cd14066">
    <property type="entry name" value="STKc_IRAK"/>
    <property type="match status" value="1"/>
</dbReference>
<feature type="region of interest" description="Disordered" evidence="15">
    <location>
        <begin position="382"/>
        <end position="424"/>
    </location>
</feature>
<evidence type="ECO:0000256" key="12">
    <source>
        <dbReference type="ARBA" id="ARBA00023136"/>
    </source>
</evidence>
<keyword evidence="9" id="KW-0418">Kinase</keyword>
<keyword evidence="8" id="KW-0547">Nucleotide-binding</keyword>
<dbReference type="PROSITE" id="PS50011">
    <property type="entry name" value="PROTEIN_KINASE_DOM"/>
    <property type="match status" value="1"/>
</dbReference>
<dbReference type="GO" id="GO:0004674">
    <property type="term" value="F:protein serine/threonine kinase activity"/>
    <property type="evidence" value="ECO:0007669"/>
    <property type="project" value="UniProtKB-KW"/>
</dbReference>
<dbReference type="GO" id="GO:0005886">
    <property type="term" value="C:plasma membrane"/>
    <property type="evidence" value="ECO:0007669"/>
    <property type="project" value="TreeGrafter"/>
</dbReference>
<keyword evidence="11 16" id="KW-1133">Transmembrane helix</keyword>
<dbReference type="InterPro" id="IPR008271">
    <property type="entry name" value="Ser/Thr_kinase_AS"/>
</dbReference>
<evidence type="ECO:0000313" key="18">
    <source>
        <dbReference type="Proteomes" id="UP000504607"/>
    </source>
</evidence>
<feature type="compositionally biased region" description="Low complexity" evidence="15">
    <location>
        <begin position="384"/>
        <end position="398"/>
    </location>
</feature>
<evidence type="ECO:0000256" key="1">
    <source>
        <dbReference type="ARBA" id="ARBA00004167"/>
    </source>
</evidence>
<evidence type="ECO:0000313" key="19">
    <source>
        <dbReference type="RefSeq" id="XP_029122661.1"/>
    </source>
</evidence>
<keyword evidence="4" id="KW-0808">Transferase</keyword>
<evidence type="ECO:0000256" key="3">
    <source>
        <dbReference type="ARBA" id="ARBA00022553"/>
    </source>
</evidence>
<dbReference type="Gene3D" id="1.10.510.10">
    <property type="entry name" value="Transferase(Phosphotransferase) domain 1"/>
    <property type="match status" value="1"/>
</dbReference>
<evidence type="ECO:0000256" key="9">
    <source>
        <dbReference type="ARBA" id="ARBA00022777"/>
    </source>
</evidence>
<dbReference type="Pfam" id="PF07714">
    <property type="entry name" value="PK_Tyr_Ser-Thr"/>
    <property type="match status" value="1"/>
</dbReference>
<keyword evidence="5 16" id="KW-0812">Transmembrane</keyword>
<dbReference type="FunFam" id="1.10.510.10:FF:000343">
    <property type="entry name" value="Cysteine-rich receptor-like protein kinase 28"/>
    <property type="match status" value="1"/>
</dbReference>
<gene>
    <name evidence="19" type="primary">LOC105052273</name>
</gene>
<dbReference type="RefSeq" id="XP_029122661.1">
    <property type="nucleotide sequence ID" value="XM_029266828.1"/>
</dbReference>
<evidence type="ECO:0000256" key="13">
    <source>
        <dbReference type="ARBA" id="ARBA00023170"/>
    </source>
</evidence>
<protein>
    <submittedName>
        <fullName evidence="19">Cysteine-rich receptor-like protein kinase 10 isoform X2</fullName>
    </submittedName>
</protein>
<dbReference type="PANTHER" id="PTHR27002">
    <property type="entry name" value="RECEPTOR-LIKE SERINE/THREONINE-PROTEIN KINASE SD1-8"/>
    <property type="match status" value="1"/>
</dbReference>
<dbReference type="FunFam" id="3.30.200.20:FF:000142">
    <property type="entry name" value="Cysteine-rich receptor-like protein kinase 10"/>
    <property type="match status" value="1"/>
</dbReference>
<keyword evidence="13" id="KW-0675">Receptor</keyword>
<dbReference type="AlphaFoldDB" id="A0A8N4FAX9"/>
<evidence type="ECO:0000256" key="7">
    <source>
        <dbReference type="ARBA" id="ARBA00022737"/>
    </source>
</evidence>
<name>A0A8N4FAX9_ELAGV</name>
<dbReference type="PANTHER" id="PTHR27002:SF181">
    <property type="entry name" value="RECEPTOR-LIKE SERINE_THREONINE-PROTEIN KINASE"/>
    <property type="match status" value="1"/>
</dbReference>
<evidence type="ECO:0000256" key="15">
    <source>
        <dbReference type="SAM" id="MobiDB-lite"/>
    </source>
</evidence>
<keyword evidence="14" id="KW-0325">Glycoprotein</keyword>
<evidence type="ECO:0000256" key="2">
    <source>
        <dbReference type="ARBA" id="ARBA00022527"/>
    </source>
</evidence>
<dbReference type="InterPro" id="IPR011009">
    <property type="entry name" value="Kinase-like_dom_sf"/>
</dbReference>
<proteinExistence type="predicted"/>
<dbReference type="SUPFAM" id="SSF56112">
    <property type="entry name" value="Protein kinase-like (PK-like)"/>
    <property type="match status" value="1"/>
</dbReference>
<dbReference type="GO" id="GO:0009737">
    <property type="term" value="P:response to abscisic acid"/>
    <property type="evidence" value="ECO:0007669"/>
    <property type="project" value="UniProtKB-ARBA"/>
</dbReference>
<keyword evidence="2" id="KW-0723">Serine/threonine-protein kinase</keyword>
<accession>A0A8N4FAX9</accession>
<dbReference type="InterPro" id="IPR000719">
    <property type="entry name" value="Prot_kinase_dom"/>
</dbReference>
<keyword evidence="18" id="KW-1185">Reference proteome</keyword>
<keyword evidence="12 16" id="KW-0472">Membrane</keyword>
<evidence type="ECO:0000259" key="17">
    <source>
        <dbReference type="PROSITE" id="PS50011"/>
    </source>
</evidence>
<dbReference type="PROSITE" id="PS00108">
    <property type="entry name" value="PROTEIN_KINASE_ST"/>
    <property type="match status" value="1"/>
</dbReference>
<keyword evidence="3" id="KW-0597">Phosphoprotein</keyword>
<keyword evidence="6" id="KW-0732">Signal</keyword>
<dbReference type="SMART" id="SM00220">
    <property type="entry name" value="S_TKc"/>
    <property type="match status" value="1"/>
</dbReference>
<dbReference type="Proteomes" id="UP000504607">
    <property type="component" value="Chromosome 1"/>
</dbReference>
<reference evidence="19" key="1">
    <citation type="submission" date="2025-08" db="UniProtKB">
        <authorList>
            <consortium name="RefSeq"/>
        </authorList>
    </citation>
    <scope>IDENTIFICATION</scope>
</reference>
<evidence type="ECO:0000256" key="14">
    <source>
        <dbReference type="ARBA" id="ARBA00023180"/>
    </source>
</evidence>
<evidence type="ECO:0000256" key="6">
    <source>
        <dbReference type="ARBA" id="ARBA00022729"/>
    </source>
</evidence>
<evidence type="ECO:0000256" key="4">
    <source>
        <dbReference type="ARBA" id="ARBA00022679"/>
    </source>
</evidence>
<dbReference type="InterPro" id="IPR001245">
    <property type="entry name" value="Ser-Thr/Tyr_kinase_cat_dom"/>
</dbReference>